<dbReference type="AlphaFoldDB" id="A0AAD9M7R1"/>
<keyword evidence="3" id="KW-1185">Reference proteome</keyword>
<gene>
    <name evidence="2" type="ORF">LX32DRAFT_254583</name>
</gene>
<protein>
    <submittedName>
        <fullName evidence="2">Uncharacterized protein</fullName>
    </submittedName>
</protein>
<organism evidence="2 3">
    <name type="scientific">Colletotrichum zoysiae</name>
    <dbReference type="NCBI Taxonomy" id="1216348"/>
    <lineage>
        <taxon>Eukaryota</taxon>
        <taxon>Fungi</taxon>
        <taxon>Dikarya</taxon>
        <taxon>Ascomycota</taxon>
        <taxon>Pezizomycotina</taxon>
        <taxon>Sordariomycetes</taxon>
        <taxon>Hypocreomycetidae</taxon>
        <taxon>Glomerellales</taxon>
        <taxon>Glomerellaceae</taxon>
        <taxon>Colletotrichum</taxon>
        <taxon>Colletotrichum graminicola species complex</taxon>
    </lineage>
</organism>
<comment type="caution">
    <text evidence="2">The sequence shown here is derived from an EMBL/GenBank/DDBJ whole genome shotgun (WGS) entry which is preliminary data.</text>
</comment>
<reference evidence="2" key="1">
    <citation type="submission" date="2021-06" db="EMBL/GenBank/DDBJ databases">
        <title>Comparative genomics, transcriptomics and evolutionary studies reveal genomic signatures of adaptation to plant cell wall in hemibiotrophic fungi.</title>
        <authorList>
            <consortium name="DOE Joint Genome Institute"/>
            <person name="Baroncelli R."/>
            <person name="Diaz J.F."/>
            <person name="Benocci T."/>
            <person name="Peng M."/>
            <person name="Battaglia E."/>
            <person name="Haridas S."/>
            <person name="Andreopoulos W."/>
            <person name="Labutti K."/>
            <person name="Pangilinan J."/>
            <person name="Floch G.L."/>
            <person name="Makela M.R."/>
            <person name="Henrissat B."/>
            <person name="Grigoriev I.V."/>
            <person name="Crouch J.A."/>
            <person name="De Vries R.P."/>
            <person name="Sukno S.A."/>
            <person name="Thon M.R."/>
        </authorList>
    </citation>
    <scope>NUCLEOTIDE SEQUENCE</scope>
    <source>
        <strain evidence="2">MAFF235873</strain>
    </source>
</reference>
<dbReference type="Proteomes" id="UP001232148">
    <property type="component" value="Unassembled WGS sequence"/>
</dbReference>
<name>A0AAD9M7R1_9PEZI</name>
<feature type="region of interest" description="Disordered" evidence="1">
    <location>
        <begin position="166"/>
        <end position="200"/>
    </location>
</feature>
<evidence type="ECO:0000313" key="2">
    <source>
        <dbReference type="EMBL" id="KAK2035157.1"/>
    </source>
</evidence>
<evidence type="ECO:0000256" key="1">
    <source>
        <dbReference type="SAM" id="MobiDB-lite"/>
    </source>
</evidence>
<dbReference type="EMBL" id="MU842810">
    <property type="protein sequence ID" value="KAK2035157.1"/>
    <property type="molecule type" value="Genomic_DNA"/>
</dbReference>
<evidence type="ECO:0000313" key="3">
    <source>
        <dbReference type="Proteomes" id="UP001232148"/>
    </source>
</evidence>
<sequence>MDIVGVKKKMKKFKQKSGERKKFPCAVSHVDAQVTPSSYVRGNAVSGRMALEAEAEEGPMTSRSTLFSRVLPSQGVPPFSSFFFFLSMDTYFLLLLFFFHNGCCCCSWAARGWRGTFPLPAEDDGHRWGRKRRGGKGWRQGGLENFHILRSLPSVHNGRFTMVSCGTTNTSSRRRPNDRGGGVQSVTGGPEDENAPCGRENGGRLQFTATFWKVPNREPKPGTRRATETHRGQNGVVSLSFYFYFCSVGQAKR</sequence>
<accession>A0AAD9M7R1</accession>
<proteinExistence type="predicted"/>